<dbReference type="AlphaFoldDB" id="A0A1X2GGC2"/>
<keyword evidence="1" id="KW-0812">Transmembrane</keyword>
<organism evidence="2 3">
    <name type="scientific">Hesseltinella vesiculosa</name>
    <dbReference type="NCBI Taxonomy" id="101127"/>
    <lineage>
        <taxon>Eukaryota</taxon>
        <taxon>Fungi</taxon>
        <taxon>Fungi incertae sedis</taxon>
        <taxon>Mucoromycota</taxon>
        <taxon>Mucoromycotina</taxon>
        <taxon>Mucoromycetes</taxon>
        <taxon>Mucorales</taxon>
        <taxon>Cunninghamellaceae</taxon>
        <taxon>Hesseltinella</taxon>
    </lineage>
</organism>
<feature type="transmembrane region" description="Helical" evidence="1">
    <location>
        <begin position="182"/>
        <end position="209"/>
    </location>
</feature>
<proteinExistence type="predicted"/>
<gene>
    <name evidence="2" type="ORF">DM01DRAFT_1374625</name>
</gene>
<reference evidence="2 3" key="1">
    <citation type="submission" date="2016-07" db="EMBL/GenBank/DDBJ databases">
        <title>Pervasive Adenine N6-methylation of Active Genes in Fungi.</title>
        <authorList>
            <consortium name="DOE Joint Genome Institute"/>
            <person name="Mondo S.J."/>
            <person name="Dannebaum R.O."/>
            <person name="Kuo R.C."/>
            <person name="Labutti K."/>
            <person name="Haridas S."/>
            <person name="Kuo A."/>
            <person name="Salamov A."/>
            <person name="Ahrendt S.R."/>
            <person name="Lipzen A."/>
            <person name="Sullivan W."/>
            <person name="Andreopoulos W.B."/>
            <person name="Clum A."/>
            <person name="Lindquist E."/>
            <person name="Daum C."/>
            <person name="Ramamoorthy G.K."/>
            <person name="Gryganskyi A."/>
            <person name="Culley D."/>
            <person name="Magnuson J.K."/>
            <person name="James T.Y."/>
            <person name="O'Malley M.A."/>
            <person name="Stajich J.E."/>
            <person name="Spatafora J.W."/>
            <person name="Visel A."/>
            <person name="Grigoriev I.V."/>
        </authorList>
    </citation>
    <scope>NUCLEOTIDE SEQUENCE [LARGE SCALE GENOMIC DNA]</scope>
    <source>
        <strain evidence="2 3">NRRL 3301</strain>
    </source>
</reference>
<evidence type="ECO:0000256" key="1">
    <source>
        <dbReference type="SAM" id="Phobius"/>
    </source>
</evidence>
<protein>
    <submittedName>
        <fullName evidence="2">Uncharacterized protein</fullName>
    </submittedName>
</protein>
<comment type="caution">
    <text evidence="2">The sequence shown here is derived from an EMBL/GenBank/DDBJ whole genome shotgun (WGS) entry which is preliminary data.</text>
</comment>
<keyword evidence="1" id="KW-0472">Membrane</keyword>
<name>A0A1X2GGC2_9FUNG</name>
<dbReference type="Proteomes" id="UP000242146">
    <property type="component" value="Unassembled WGS sequence"/>
</dbReference>
<feature type="transmembrane region" description="Helical" evidence="1">
    <location>
        <begin position="20"/>
        <end position="38"/>
    </location>
</feature>
<sequence length="227" mass="25524">MYSITISNSESTSKLLTKVLYVLIAIDFVIALFIGLYTSCDYQSLTQSAFGCYEATLVAGATSYFKPSYSMLNADAINWTLDNFNNVTEYTTRFCNLTTVEGFVHGFVGVYYEGRICFMLHNNSYPVKDPSSFPQNTSGCSYDVWSSYDLSFIANNFTHPQLATSYRCRNCLSSDVVWSKSAIVALVISVLSLTTAMIGIEVSILTFIYKRMKNRIDRYEKVTIITP</sequence>
<keyword evidence="1" id="KW-1133">Transmembrane helix</keyword>
<accession>A0A1X2GGC2</accession>
<evidence type="ECO:0000313" key="3">
    <source>
        <dbReference type="Proteomes" id="UP000242146"/>
    </source>
</evidence>
<keyword evidence="3" id="KW-1185">Reference proteome</keyword>
<dbReference type="EMBL" id="MCGT01000016">
    <property type="protein sequence ID" value="ORX53174.1"/>
    <property type="molecule type" value="Genomic_DNA"/>
</dbReference>
<evidence type="ECO:0000313" key="2">
    <source>
        <dbReference type="EMBL" id="ORX53174.1"/>
    </source>
</evidence>